<reference evidence="10 11" key="1">
    <citation type="submission" date="2019-02" db="EMBL/GenBank/DDBJ databases">
        <title>Deep-cultivation of Planctomycetes and their phenomic and genomic characterization uncovers novel biology.</title>
        <authorList>
            <person name="Wiegand S."/>
            <person name="Jogler M."/>
            <person name="Boedeker C."/>
            <person name="Pinto D."/>
            <person name="Vollmers J."/>
            <person name="Rivas-Marin E."/>
            <person name="Kohn T."/>
            <person name="Peeters S.H."/>
            <person name="Heuer A."/>
            <person name="Rast P."/>
            <person name="Oberbeckmann S."/>
            <person name="Bunk B."/>
            <person name="Jeske O."/>
            <person name="Meyerdierks A."/>
            <person name="Storesund J.E."/>
            <person name="Kallscheuer N."/>
            <person name="Luecker S."/>
            <person name="Lage O.M."/>
            <person name="Pohl T."/>
            <person name="Merkel B.J."/>
            <person name="Hornburger P."/>
            <person name="Mueller R.-W."/>
            <person name="Bruemmer F."/>
            <person name="Labrenz M."/>
            <person name="Spormann A.M."/>
            <person name="Op den Camp H."/>
            <person name="Overmann J."/>
            <person name="Amann R."/>
            <person name="Jetten M.S.M."/>
            <person name="Mascher T."/>
            <person name="Medema M.H."/>
            <person name="Devos D.P."/>
            <person name="Kaster A.-K."/>
            <person name="Ovreas L."/>
            <person name="Rohde M."/>
            <person name="Galperin M.Y."/>
            <person name="Jogler C."/>
        </authorList>
    </citation>
    <scope>NUCLEOTIDE SEQUENCE [LARGE SCALE GENOMIC DNA]</scope>
    <source>
        <strain evidence="10 11">K23_9</strain>
    </source>
</reference>
<dbReference type="PROSITE" id="PS50109">
    <property type="entry name" value="HIS_KIN"/>
    <property type="match status" value="1"/>
</dbReference>
<evidence type="ECO:0000256" key="8">
    <source>
        <dbReference type="SAM" id="MobiDB-lite"/>
    </source>
</evidence>
<dbReference type="EC" id="2.7.13.3" evidence="2"/>
<dbReference type="InterPro" id="IPR011006">
    <property type="entry name" value="CheY-like_superfamily"/>
</dbReference>
<dbReference type="SUPFAM" id="SSF55874">
    <property type="entry name" value="ATPase domain of HSP90 chaperone/DNA topoisomerase II/histidine kinase"/>
    <property type="match status" value="1"/>
</dbReference>
<proteinExistence type="predicted"/>
<sequence length="424" mass="46170">MKTLLVESDPKRQERWEQRLRDLDAQPTVVASCADAMQLPNNSRFLLAIVASSEIDRELIQGAVRELKRQCQVVLCLIDRQDAQADRAAYEAGFDGCLFDDSSDLEIATKIGQANDLEKIELRLAQAQKLESIGELAAGIAHEINTPIQYVGDNTRFVQTACDDLVDVLQSCQALIATLNEEGDVDKAKQTLQTSLDDADVEYLLEEIPSAITQTLDGVDRVANIVRAMKEFSHPGVSEMALTDLSNAIENTVMVARNEWKYVAEMETEFDPDLPPVSCLPGELNQVLLNMVVNSAHAIAESLGESSEQKGKIKISTHLATPFAEIRISDNGTGVAEEDIQRIFAPFFTTKAVGKGTGQGLAIAQTVIVEKHGGAIEVESQLGQGTTFIIKIPIDQTRTPEGLSDAEQTPELPKANSPEQLAAD</sequence>
<dbReference type="InterPro" id="IPR005467">
    <property type="entry name" value="His_kinase_dom"/>
</dbReference>
<feature type="region of interest" description="Disordered" evidence="8">
    <location>
        <begin position="396"/>
        <end position="424"/>
    </location>
</feature>
<dbReference type="InterPro" id="IPR036890">
    <property type="entry name" value="HATPase_C_sf"/>
</dbReference>
<dbReference type="Gene3D" id="3.30.565.10">
    <property type="entry name" value="Histidine kinase-like ATPase, C-terminal domain"/>
    <property type="match status" value="1"/>
</dbReference>
<keyword evidence="11" id="KW-1185">Reference proteome</keyword>
<dbReference type="RefSeq" id="WP_145419894.1">
    <property type="nucleotide sequence ID" value="NZ_CP036526.1"/>
</dbReference>
<dbReference type="InterPro" id="IPR004358">
    <property type="entry name" value="Sig_transdc_His_kin-like_C"/>
</dbReference>
<dbReference type="InterPro" id="IPR003594">
    <property type="entry name" value="HATPase_dom"/>
</dbReference>
<dbReference type="SUPFAM" id="SSF52172">
    <property type="entry name" value="CheY-like"/>
    <property type="match status" value="1"/>
</dbReference>
<evidence type="ECO:0000256" key="2">
    <source>
        <dbReference type="ARBA" id="ARBA00012438"/>
    </source>
</evidence>
<evidence type="ECO:0000256" key="1">
    <source>
        <dbReference type="ARBA" id="ARBA00000085"/>
    </source>
</evidence>
<dbReference type="SMART" id="SM00387">
    <property type="entry name" value="HATPase_c"/>
    <property type="match status" value="1"/>
</dbReference>
<keyword evidence="5" id="KW-0418">Kinase</keyword>
<keyword evidence="7" id="KW-0902">Two-component regulatory system</keyword>
<evidence type="ECO:0000256" key="3">
    <source>
        <dbReference type="ARBA" id="ARBA00022679"/>
    </source>
</evidence>
<gene>
    <name evidence="10" type="primary">zraS_5</name>
    <name evidence="10" type="ORF">K239x_41900</name>
</gene>
<dbReference type="AlphaFoldDB" id="A0A517NYH8"/>
<accession>A0A517NYH8</accession>
<evidence type="ECO:0000313" key="10">
    <source>
        <dbReference type="EMBL" id="QDT12181.1"/>
    </source>
</evidence>
<dbReference type="EMBL" id="CP036526">
    <property type="protein sequence ID" value="QDT12181.1"/>
    <property type="molecule type" value="Genomic_DNA"/>
</dbReference>
<protein>
    <recommendedName>
        <fullName evidence="2">histidine kinase</fullName>
        <ecNumber evidence="2">2.7.13.3</ecNumber>
    </recommendedName>
</protein>
<dbReference type="GO" id="GO:0004673">
    <property type="term" value="F:protein histidine kinase activity"/>
    <property type="evidence" value="ECO:0007669"/>
    <property type="project" value="UniProtKB-EC"/>
</dbReference>
<dbReference type="PRINTS" id="PR00344">
    <property type="entry name" value="BCTRLSENSOR"/>
</dbReference>
<dbReference type="Gene3D" id="1.10.287.130">
    <property type="match status" value="1"/>
</dbReference>
<evidence type="ECO:0000256" key="5">
    <source>
        <dbReference type="ARBA" id="ARBA00022777"/>
    </source>
</evidence>
<dbReference type="PANTHER" id="PTHR43065:SF46">
    <property type="entry name" value="C4-DICARBOXYLATE TRANSPORT SENSOR PROTEIN DCTB"/>
    <property type="match status" value="1"/>
</dbReference>
<dbReference type="GO" id="GO:0005524">
    <property type="term" value="F:ATP binding"/>
    <property type="evidence" value="ECO:0007669"/>
    <property type="project" value="UniProtKB-KW"/>
</dbReference>
<keyword evidence="6" id="KW-0067">ATP-binding</keyword>
<name>A0A517NYH8_9BACT</name>
<evidence type="ECO:0000259" key="9">
    <source>
        <dbReference type="PROSITE" id="PS50109"/>
    </source>
</evidence>
<feature type="domain" description="Histidine kinase" evidence="9">
    <location>
        <begin position="139"/>
        <end position="396"/>
    </location>
</feature>
<dbReference type="Pfam" id="PF02518">
    <property type="entry name" value="HATPase_c"/>
    <property type="match status" value="1"/>
</dbReference>
<evidence type="ECO:0000313" key="11">
    <source>
        <dbReference type="Proteomes" id="UP000319817"/>
    </source>
</evidence>
<keyword evidence="4" id="KW-0547">Nucleotide-binding</keyword>
<dbReference type="PANTHER" id="PTHR43065">
    <property type="entry name" value="SENSOR HISTIDINE KINASE"/>
    <property type="match status" value="1"/>
</dbReference>
<evidence type="ECO:0000256" key="4">
    <source>
        <dbReference type="ARBA" id="ARBA00022741"/>
    </source>
</evidence>
<dbReference type="OrthoDB" id="260274at2"/>
<evidence type="ECO:0000256" key="7">
    <source>
        <dbReference type="ARBA" id="ARBA00023012"/>
    </source>
</evidence>
<keyword evidence="3 10" id="KW-0808">Transferase</keyword>
<organism evidence="10 11">
    <name type="scientific">Stieleria marina</name>
    <dbReference type="NCBI Taxonomy" id="1930275"/>
    <lineage>
        <taxon>Bacteria</taxon>
        <taxon>Pseudomonadati</taxon>
        <taxon>Planctomycetota</taxon>
        <taxon>Planctomycetia</taxon>
        <taxon>Pirellulales</taxon>
        <taxon>Pirellulaceae</taxon>
        <taxon>Stieleria</taxon>
    </lineage>
</organism>
<dbReference type="GO" id="GO:0000160">
    <property type="term" value="P:phosphorelay signal transduction system"/>
    <property type="evidence" value="ECO:0007669"/>
    <property type="project" value="UniProtKB-KW"/>
</dbReference>
<dbReference type="Proteomes" id="UP000319817">
    <property type="component" value="Chromosome"/>
</dbReference>
<evidence type="ECO:0000256" key="6">
    <source>
        <dbReference type="ARBA" id="ARBA00022840"/>
    </source>
</evidence>
<comment type="catalytic activity">
    <reaction evidence="1">
        <text>ATP + protein L-histidine = ADP + protein N-phospho-L-histidine.</text>
        <dbReference type="EC" id="2.7.13.3"/>
    </reaction>
</comment>